<keyword evidence="3" id="KW-1185">Reference proteome</keyword>
<dbReference type="CTD" id="92747"/>
<organism evidence="3 4">
    <name type="scientific">Lipotes vexillifer</name>
    <name type="common">Yangtze river dolphin</name>
    <dbReference type="NCBI Taxonomy" id="118797"/>
    <lineage>
        <taxon>Eukaryota</taxon>
        <taxon>Metazoa</taxon>
        <taxon>Chordata</taxon>
        <taxon>Craniata</taxon>
        <taxon>Vertebrata</taxon>
        <taxon>Euteleostomi</taxon>
        <taxon>Mammalia</taxon>
        <taxon>Eutheria</taxon>
        <taxon>Laurasiatheria</taxon>
        <taxon>Artiodactyla</taxon>
        <taxon>Whippomorpha</taxon>
        <taxon>Cetacea</taxon>
        <taxon>Odontoceti</taxon>
        <taxon>Lipotidae</taxon>
        <taxon>Lipotes</taxon>
    </lineage>
</organism>
<dbReference type="SMART" id="SM00328">
    <property type="entry name" value="BPI1"/>
    <property type="match status" value="1"/>
</dbReference>
<dbReference type="OrthoDB" id="9833455at2759"/>
<feature type="chain" id="PRO_5016461181" evidence="1">
    <location>
        <begin position="31"/>
        <end position="482"/>
    </location>
</feature>
<sequence>MCHLPTPKKMASPRTFTFLCGLLAANLVGATLSPPAVLSLGPEVIKQRLTQKLKDHDAINTLRQLPLLSTIKKESAGGIFSSLVRSVLKHIIWLKVTSASIHQLQVQPLDDGRELMINVPLDMVAVFNTPLVKTTVELHMETEAQAIIHVETSERDHSRLVLSDCSNTHGRLRISLLHKLSFLLNSLADKVISLLVPALPKLVKSELCPVIKAAFEDMREDLLNLTKVPVSLNSDHLEFDFMSPAIDHNVVHLILGAKLVDSEGKVTKLFNDSVDYLNLPSLYHSPFSLTMRKDVVNAAVAALLPPEELMVLLDYVLPETARRLKSSIKVISEKAANQLRPTQIVKILTQETPELLVDQGNAKVAQLVMLEVFATNEAYRPFFTLGIEATSEAQFYTRGDLLMLNFNKISSDQIHLMNSAIGLFNPELLKDITTKILASVLLPNENGKLRSGISVSMVKALGFEAASWSLTEDALVVTPASS</sequence>
<dbReference type="InterPro" id="IPR001124">
    <property type="entry name" value="Lipid-bd_serum_glycop_C"/>
</dbReference>
<dbReference type="GeneID" id="103072247"/>
<dbReference type="InParanoid" id="A0A340WHB1"/>
<keyword evidence="1" id="KW-0732">Signal</keyword>
<evidence type="ECO:0000256" key="1">
    <source>
        <dbReference type="SAM" id="SignalP"/>
    </source>
</evidence>
<dbReference type="GO" id="GO:0002227">
    <property type="term" value="P:innate immune response in mucosa"/>
    <property type="evidence" value="ECO:0007669"/>
    <property type="project" value="TreeGrafter"/>
</dbReference>
<dbReference type="InterPro" id="IPR021193">
    <property type="entry name" value="Bpifb1"/>
</dbReference>
<dbReference type="InterPro" id="IPR017942">
    <property type="entry name" value="Lipid-bd_serum_glycop_N"/>
</dbReference>
<evidence type="ECO:0000313" key="4">
    <source>
        <dbReference type="RefSeq" id="XP_007446897.1"/>
    </source>
</evidence>
<proteinExistence type="predicted"/>
<dbReference type="Pfam" id="PF02886">
    <property type="entry name" value="LBP_BPI_CETP_C"/>
    <property type="match status" value="1"/>
</dbReference>
<dbReference type="SUPFAM" id="SSF55394">
    <property type="entry name" value="Bactericidal permeability-increasing protein, BPI"/>
    <property type="match status" value="2"/>
</dbReference>
<reference evidence="4" key="1">
    <citation type="submission" date="2025-08" db="UniProtKB">
        <authorList>
            <consortium name="RefSeq"/>
        </authorList>
    </citation>
    <scope>IDENTIFICATION</scope>
</reference>
<dbReference type="KEGG" id="lve:103072247"/>
<dbReference type="GO" id="GO:0008289">
    <property type="term" value="F:lipid binding"/>
    <property type="evidence" value="ECO:0007669"/>
    <property type="project" value="InterPro"/>
</dbReference>
<dbReference type="PANTHER" id="PTHR47395:SF1">
    <property type="entry name" value="BPI FOLD-CONTAINING FAMILY B MEMBER 1"/>
    <property type="match status" value="1"/>
</dbReference>
<dbReference type="Pfam" id="PF01273">
    <property type="entry name" value="LBP_BPI_CETP"/>
    <property type="match status" value="1"/>
</dbReference>
<dbReference type="Proteomes" id="UP000265300">
    <property type="component" value="Unplaced"/>
</dbReference>
<dbReference type="AlphaFoldDB" id="A0A340WHB1"/>
<dbReference type="CDD" id="cd00025">
    <property type="entry name" value="BPI1"/>
    <property type="match status" value="1"/>
</dbReference>
<dbReference type="GO" id="GO:0034144">
    <property type="term" value="P:negative regulation of toll-like receptor 4 signaling pathway"/>
    <property type="evidence" value="ECO:0007669"/>
    <property type="project" value="TreeGrafter"/>
</dbReference>
<dbReference type="Gene3D" id="3.15.10.10">
    <property type="entry name" value="Bactericidal permeability-increasing protein, domain 1"/>
    <property type="match status" value="1"/>
</dbReference>
<dbReference type="Gene3D" id="3.15.20.10">
    <property type="entry name" value="Bactericidal permeability-increasing protein, domain 2"/>
    <property type="match status" value="1"/>
</dbReference>
<dbReference type="GO" id="GO:0070062">
    <property type="term" value="C:extracellular exosome"/>
    <property type="evidence" value="ECO:0007669"/>
    <property type="project" value="TreeGrafter"/>
</dbReference>
<evidence type="ECO:0000313" key="3">
    <source>
        <dbReference type="Proteomes" id="UP000265300"/>
    </source>
</evidence>
<gene>
    <name evidence="4" type="primary">BPIFB1</name>
</gene>
<dbReference type="FunCoup" id="A0A340WHB1">
    <property type="interactions" value="24"/>
</dbReference>
<feature type="domain" description="Lipid-binding serum glycoprotein N-terminal" evidence="2">
    <location>
        <begin position="45"/>
        <end position="264"/>
    </location>
</feature>
<protein>
    <submittedName>
        <fullName evidence="4">BPI fold-containing family B member 1</fullName>
    </submittedName>
</protein>
<dbReference type="PIRSF" id="PIRSF037186">
    <property type="entry name" value="PLUNC_long_form"/>
    <property type="match status" value="1"/>
</dbReference>
<dbReference type="InterPro" id="IPR017943">
    <property type="entry name" value="Bactericidal_perm-incr_a/b_dom"/>
</dbReference>
<evidence type="ECO:0000259" key="2">
    <source>
        <dbReference type="SMART" id="SM00328"/>
    </source>
</evidence>
<dbReference type="RefSeq" id="XP_007446897.1">
    <property type="nucleotide sequence ID" value="XM_007446835.1"/>
</dbReference>
<name>A0A340WHB1_LIPVE</name>
<dbReference type="STRING" id="118797.A0A340WHB1"/>
<accession>A0A340WHB1</accession>
<feature type="signal peptide" evidence="1">
    <location>
        <begin position="1"/>
        <end position="30"/>
    </location>
</feature>
<dbReference type="PANTHER" id="PTHR47395">
    <property type="entry name" value="BPI FOLD-CONTAINING FAMILY B MEMBER 1"/>
    <property type="match status" value="1"/>
</dbReference>